<dbReference type="GO" id="GO:0005524">
    <property type="term" value="F:ATP binding"/>
    <property type="evidence" value="ECO:0007669"/>
    <property type="project" value="UniProtKB-KW"/>
</dbReference>
<dbReference type="InterPro" id="IPR052156">
    <property type="entry name" value="BCAA_Transport_ATP-bd_LivF"/>
</dbReference>
<dbReference type="Pfam" id="PF00005">
    <property type="entry name" value="ABC_tran"/>
    <property type="match status" value="1"/>
</dbReference>
<dbReference type="GeneID" id="72429661"/>
<dbReference type="CDD" id="cd03224">
    <property type="entry name" value="ABC_TM1139_LivF_branched"/>
    <property type="match status" value="1"/>
</dbReference>
<accession>A0A0H3K0V2</accession>
<dbReference type="SUPFAM" id="SSF52540">
    <property type="entry name" value="P-loop containing nucleoside triphosphate hydrolases"/>
    <property type="match status" value="1"/>
</dbReference>
<comment type="similarity">
    <text evidence="1">Belongs to the ABC transporter superfamily.</text>
</comment>
<reference evidence="7 8" key="1">
    <citation type="journal article" date="2007" name="Photosyn. Res.">
        <title>Complete nucleotide sequence of the freshwater unicellular cyanobacterium Synechococcus elongatus PCC 6301 chromosome: gene content and organization.</title>
        <authorList>
            <person name="Sugita C."/>
            <person name="Ogata K."/>
            <person name="Shikata M."/>
            <person name="Jikuya H."/>
            <person name="Takano J."/>
            <person name="Furumichi M."/>
            <person name="Kanehisa M."/>
            <person name="Omata T."/>
            <person name="Sugiura M."/>
            <person name="Sugita M."/>
        </authorList>
    </citation>
    <scope>NUCLEOTIDE SEQUENCE [LARGE SCALE GENOMIC DNA]</scope>
    <source>
        <strain evidence="8">ATCC 27144 / PCC 6301 / SAUG 1402/1</strain>
    </source>
</reference>
<dbReference type="PANTHER" id="PTHR43820">
    <property type="entry name" value="HIGH-AFFINITY BRANCHED-CHAIN AMINO ACID TRANSPORT ATP-BINDING PROTEIN LIVF"/>
    <property type="match status" value="1"/>
</dbReference>
<evidence type="ECO:0000313" key="8">
    <source>
        <dbReference type="Proteomes" id="UP000001175"/>
    </source>
</evidence>
<dbReference type="GO" id="GO:0016887">
    <property type="term" value="F:ATP hydrolysis activity"/>
    <property type="evidence" value="ECO:0007669"/>
    <property type="project" value="InterPro"/>
</dbReference>
<sequence>MNAAPLLDLDQVFAGYLPDLDIVQGVNLQVAAGELLTLLGPNGAGKSTLAKTLLGLVPVRSGSIRFRGQEISRLSSEAIVRLGIGYVPQVRNVFASLTVAENLEMGLFQIRPQHRPAAIARIYDLFPTLATRRSQRAGTLSGGERQLLAMGRALAAEPTLLVLDEPSAALSPLMVATVFEQIRAINNSGTTIILVEQNTRRALQLADRGCILESGRDRQTGPAAELLDDPLLGELYLGRSQES</sequence>
<dbReference type="RefSeq" id="WP_011243036.1">
    <property type="nucleotide sequence ID" value="NC_006576.1"/>
</dbReference>
<proteinExistence type="inferred from homology"/>
<keyword evidence="3" id="KW-0547">Nucleotide-binding</keyword>
<dbReference type="eggNOG" id="COG0410">
    <property type="taxonomic scope" value="Bacteria"/>
</dbReference>
<evidence type="ECO:0000256" key="1">
    <source>
        <dbReference type="ARBA" id="ARBA00005417"/>
    </source>
</evidence>
<dbReference type="InterPro" id="IPR017871">
    <property type="entry name" value="ABC_transporter-like_CS"/>
</dbReference>
<evidence type="ECO:0000256" key="3">
    <source>
        <dbReference type="ARBA" id="ARBA00022741"/>
    </source>
</evidence>
<dbReference type="PANTHER" id="PTHR43820:SF4">
    <property type="entry name" value="HIGH-AFFINITY BRANCHED-CHAIN AMINO ACID TRANSPORT ATP-BINDING PROTEIN LIVF"/>
    <property type="match status" value="1"/>
</dbReference>
<dbReference type="PROSITE" id="PS00211">
    <property type="entry name" value="ABC_TRANSPORTER_1"/>
    <property type="match status" value="1"/>
</dbReference>
<evidence type="ECO:0000313" key="7">
    <source>
        <dbReference type="EMBL" id="BAD78914.1"/>
    </source>
</evidence>
<dbReference type="GO" id="GO:0015807">
    <property type="term" value="P:L-amino acid transport"/>
    <property type="evidence" value="ECO:0007669"/>
    <property type="project" value="TreeGrafter"/>
</dbReference>
<keyword evidence="2" id="KW-0813">Transport</keyword>
<evidence type="ECO:0000256" key="5">
    <source>
        <dbReference type="ARBA" id="ARBA00022970"/>
    </source>
</evidence>
<dbReference type="PROSITE" id="PS50893">
    <property type="entry name" value="ABC_TRANSPORTER_2"/>
    <property type="match status" value="1"/>
</dbReference>
<organism evidence="7 8">
    <name type="scientific">Synechococcus sp. (strain ATCC 27144 / PCC 6301 / SAUG 1402/1)</name>
    <name type="common">Anacystis nidulans</name>
    <dbReference type="NCBI Taxonomy" id="269084"/>
    <lineage>
        <taxon>Bacteria</taxon>
        <taxon>Bacillati</taxon>
        <taxon>Cyanobacteriota</taxon>
        <taxon>Cyanophyceae</taxon>
        <taxon>Synechococcales</taxon>
        <taxon>Synechococcaceae</taxon>
        <taxon>Synechococcus</taxon>
    </lineage>
</organism>
<evidence type="ECO:0000259" key="6">
    <source>
        <dbReference type="PROSITE" id="PS50893"/>
    </source>
</evidence>
<keyword evidence="5" id="KW-0029">Amino-acid transport</keyword>
<evidence type="ECO:0000256" key="2">
    <source>
        <dbReference type="ARBA" id="ARBA00022448"/>
    </source>
</evidence>
<dbReference type="AlphaFoldDB" id="A0A0H3K0V2"/>
<feature type="domain" description="ABC transporter" evidence="6">
    <location>
        <begin position="7"/>
        <end position="239"/>
    </location>
</feature>
<dbReference type="SMART" id="SM00382">
    <property type="entry name" value="AAA"/>
    <property type="match status" value="1"/>
</dbReference>
<dbReference type="Proteomes" id="UP000001175">
    <property type="component" value="Chromosome"/>
</dbReference>
<dbReference type="GO" id="GO:0015658">
    <property type="term" value="F:branched-chain amino acid transmembrane transporter activity"/>
    <property type="evidence" value="ECO:0007669"/>
    <property type="project" value="TreeGrafter"/>
</dbReference>
<keyword evidence="4 7" id="KW-0067">ATP-binding</keyword>
<gene>
    <name evidence="7" type="primary">livF</name>
    <name evidence="7" type="ordered locus">syc0724_c</name>
</gene>
<dbReference type="Gene3D" id="3.40.50.300">
    <property type="entry name" value="P-loop containing nucleotide triphosphate hydrolases"/>
    <property type="match status" value="1"/>
</dbReference>
<evidence type="ECO:0000256" key="4">
    <source>
        <dbReference type="ARBA" id="ARBA00022840"/>
    </source>
</evidence>
<dbReference type="InterPro" id="IPR027417">
    <property type="entry name" value="P-loop_NTPase"/>
</dbReference>
<protein>
    <submittedName>
        <fullName evidence="7">Branched-chain amino acid transport system ATP-binding protein</fullName>
    </submittedName>
</protein>
<name>A0A0H3K0V2_SYNP6</name>
<dbReference type="InterPro" id="IPR003439">
    <property type="entry name" value="ABC_transporter-like_ATP-bd"/>
</dbReference>
<dbReference type="EMBL" id="AP008231">
    <property type="protein sequence ID" value="BAD78914.1"/>
    <property type="molecule type" value="Genomic_DNA"/>
</dbReference>
<dbReference type="KEGG" id="syc:syc0724_c"/>
<dbReference type="InterPro" id="IPR003593">
    <property type="entry name" value="AAA+_ATPase"/>
</dbReference>